<dbReference type="Gene3D" id="3.40.710.10">
    <property type="entry name" value="DD-peptidase/beta-lactamase superfamily"/>
    <property type="match status" value="1"/>
</dbReference>
<reference evidence="2 3" key="1">
    <citation type="submission" date="2023-09" db="EMBL/GenBank/DDBJ databases">
        <authorList>
            <person name="Rey-Velasco X."/>
        </authorList>
    </citation>
    <scope>NUCLEOTIDE SEQUENCE [LARGE SCALE GENOMIC DNA]</scope>
    <source>
        <strain evidence="2 3">P117</strain>
    </source>
</reference>
<dbReference type="GO" id="GO:0016787">
    <property type="term" value="F:hydrolase activity"/>
    <property type="evidence" value="ECO:0007669"/>
    <property type="project" value="UniProtKB-KW"/>
</dbReference>
<sequence>MKFATYFFIAGMSLLTLFACQQKDNDIKEEVKGSEQVINNMDTTKIDRVLSNFIENDDFMGVSALVYRGNEEVYFGAFGLADKESSTPFSRNSLVNIYSMTKPVTGTVLMSLYEEGLFDLEAPLSTYLPEYSNMLVVDGTKEDGSVKLVTANREIKVIDIFRHTACFGYGWEGTYSANIMNEKEILDPKKPLSQFSQELAAIPLYCHPGEQWKYGVSVDVQARLAEVVSGKPYLELVNERVLSPLNMQKTRYFIPAEEKSNISAVYIKYDTGELVRDTDENVYGFFKEAPVQTNGGHGLVSTIDDYMKFALMLQNEGSYDGQQILKPETVALMTKDHLPEDITEKEFLPSKGQMGFGLNVAVRIAPPADESENYGAVGEFLWDGAASTLFWVDPLNDVTVIFFGQVIPFNNDAHKKFRDAVYEALDLK</sequence>
<evidence type="ECO:0000313" key="3">
    <source>
        <dbReference type="Proteomes" id="UP001253545"/>
    </source>
</evidence>
<feature type="domain" description="Beta-lactamase-related" evidence="1">
    <location>
        <begin position="46"/>
        <end position="404"/>
    </location>
</feature>
<dbReference type="PANTHER" id="PTHR43283:SF3">
    <property type="entry name" value="BETA-LACTAMASE FAMILY PROTEIN (AFU_ORTHOLOGUE AFUA_5G07500)"/>
    <property type="match status" value="1"/>
</dbReference>
<organism evidence="2 3">
    <name type="scientific">Glaciecola petra</name>
    <dbReference type="NCBI Taxonomy" id="3075602"/>
    <lineage>
        <taxon>Bacteria</taxon>
        <taxon>Pseudomonadati</taxon>
        <taxon>Pseudomonadota</taxon>
        <taxon>Gammaproteobacteria</taxon>
        <taxon>Alteromonadales</taxon>
        <taxon>Alteromonadaceae</taxon>
        <taxon>Glaciecola</taxon>
    </lineage>
</organism>
<keyword evidence="3" id="KW-1185">Reference proteome</keyword>
<dbReference type="RefSeq" id="WP_311367995.1">
    <property type="nucleotide sequence ID" value="NZ_JAVRHX010000001.1"/>
</dbReference>
<protein>
    <submittedName>
        <fullName evidence="2">Serine hydrolase</fullName>
        <ecNumber evidence="2">3.-.-.-</ecNumber>
    </submittedName>
</protein>
<comment type="caution">
    <text evidence="2">The sequence shown here is derived from an EMBL/GenBank/DDBJ whole genome shotgun (WGS) entry which is preliminary data.</text>
</comment>
<gene>
    <name evidence="2" type="ORF">RM552_06695</name>
</gene>
<keyword evidence="2" id="KW-0378">Hydrolase</keyword>
<dbReference type="InterPro" id="IPR012338">
    <property type="entry name" value="Beta-lactam/transpept-like"/>
</dbReference>
<dbReference type="EMBL" id="JAVRHX010000001">
    <property type="protein sequence ID" value="MDT0594527.1"/>
    <property type="molecule type" value="Genomic_DNA"/>
</dbReference>
<dbReference type="PANTHER" id="PTHR43283">
    <property type="entry name" value="BETA-LACTAMASE-RELATED"/>
    <property type="match status" value="1"/>
</dbReference>
<accession>A0ABU2ZPI2</accession>
<dbReference type="Pfam" id="PF00144">
    <property type="entry name" value="Beta-lactamase"/>
    <property type="match status" value="1"/>
</dbReference>
<evidence type="ECO:0000313" key="2">
    <source>
        <dbReference type="EMBL" id="MDT0594527.1"/>
    </source>
</evidence>
<name>A0ABU2ZPI2_9ALTE</name>
<dbReference type="InterPro" id="IPR050789">
    <property type="entry name" value="Diverse_Enzym_Activities"/>
</dbReference>
<dbReference type="Proteomes" id="UP001253545">
    <property type="component" value="Unassembled WGS sequence"/>
</dbReference>
<dbReference type="SUPFAM" id="SSF56601">
    <property type="entry name" value="beta-lactamase/transpeptidase-like"/>
    <property type="match status" value="1"/>
</dbReference>
<dbReference type="EC" id="3.-.-.-" evidence="2"/>
<dbReference type="InterPro" id="IPR001466">
    <property type="entry name" value="Beta-lactam-related"/>
</dbReference>
<evidence type="ECO:0000259" key="1">
    <source>
        <dbReference type="Pfam" id="PF00144"/>
    </source>
</evidence>
<dbReference type="PROSITE" id="PS51257">
    <property type="entry name" value="PROKAR_LIPOPROTEIN"/>
    <property type="match status" value="1"/>
</dbReference>
<proteinExistence type="predicted"/>